<reference evidence="5" key="1">
    <citation type="submission" date="2022-08" db="EMBL/GenBank/DDBJ databases">
        <title>Genome Sequence of the sulphate-reducing bacterium, Pseudodesulfovibrio portus JCM14722.</title>
        <authorList>
            <person name="Kondo R."/>
            <person name="Kataoka T."/>
        </authorList>
    </citation>
    <scope>NUCLEOTIDE SEQUENCE</scope>
    <source>
        <strain evidence="5">JCM 14722</strain>
    </source>
</reference>
<dbReference type="RefSeq" id="WP_264982675.1">
    <property type="nucleotide sequence ID" value="NZ_AP026708.1"/>
</dbReference>
<dbReference type="InterPro" id="IPR008978">
    <property type="entry name" value="HSP20-like_chaperone"/>
</dbReference>
<protein>
    <recommendedName>
        <fullName evidence="4">SHSP domain-containing protein</fullName>
    </recommendedName>
</protein>
<organism evidence="5 6">
    <name type="scientific">Pseudodesulfovibrio portus</name>
    <dbReference type="NCBI Taxonomy" id="231439"/>
    <lineage>
        <taxon>Bacteria</taxon>
        <taxon>Pseudomonadati</taxon>
        <taxon>Thermodesulfobacteriota</taxon>
        <taxon>Desulfovibrionia</taxon>
        <taxon>Desulfovibrionales</taxon>
        <taxon>Desulfovibrionaceae</taxon>
    </lineage>
</organism>
<dbReference type="PANTHER" id="PTHR46733:SF4">
    <property type="entry name" value="HEAT SHOCK PROTEIN 21, CHLOROPLASTIC"/>
    <property type="match status" value="1"/>
</dbReference>
<keyword evidence="6" id="KW-1185">Reference proteome</keyword>
<evidence type="ECO:0000313" key="6">
    <source>
        <dbReference type="Proteomes" id="UP001061361"/>
    </source>
</evidence>
<feature type="domain" description="SHSP" evidence="4">
    <location>
        <begin position="34"/>
        <end position="138"/>
    </location>
</feature>
<dbReference type="PANTHER" id="PTHR46733">
    <property type="entry name" value="26.5 KDA HEAT SHOCK PROTEIN, MITOCHONDRIAL"/>
    <property type="match status" value="1"/>
</dbReference>
<dbReference type="EMBL" id="AP026708">
    <property type="protein sequence ID" value="BDQ32604.1"/>
    <property type="molecule type" value="Genomic_DNA"/>
</dbReference>
<evidence type="ECO:0000256" key="2">
    <source>
        <dbReference type="PROSITE-ProRule" id="PRU00285"/>
    </source>
</evidence>
<accession>A0ABN6RP47</accession>
<evidence type="ECO:0000313" key="5">
    <source>
        <dbReference type="EMBL" id="BDQ32604.1"/>
    </source>
</evidence>
<evidence type="ECO:0000256" key="3">
    <source>
        <dbReference type="RuleBase" id="RU003616"/>
    </source>
</evidence>
<comment type="similarity">
    <text evidence="2 3">Belongs to the small heat shock protein (HSP20) family.</text>
</comment>
<dbReference type="InterPro" id="IPR002068">
    <property type="entry name" value="A-crystallin/Hsp20_dom"/>
</dbReference>
<dbReference type="Pfam" id="PF00011">
    <property type="entry name" value="HSP20"/>
    <property type="match status" value="1"/>
</dbReference>
<dbReference type="Gene3D" id="2.60.40.790">
    <property type="match status" value="1"/>
</dbReference>
<dbReference type="CDD" id="cd06464">
    <property type="entry name" value="ACD_sHsps-like"/>
    <property type="match status" value="1"/>
</dbReference>
<dbReference type="SUPFAM" id="SSF49764">
    <property type="entry name" value="HSP20-like chaperones"/>
    <property type="match status" value="1"/>
</dbReference>
<evidence type="ECO:0000256" key="1">
    <source>
        <dbReference type="ARBA" id="ARBA00023016"/>
    </source>
</evidence>
<dbReference type="PROSITE" id="PS01031">
    <property type="entry name" value="SHSP"/>
    <property type="match status" value="1"/>
</dbReference>
<dbReference type="InterPro" id="IPR044587">
    <property type="entry name" value="HSP21-like"/>
</dbReference>
<keyword evidence="1" id="KW-0346">Stress response</keyword>
<dbReference type="Proteomes" id="UP001061361">
    <property type="component" value="Chromosome"/>
</dbReference>
<proteinExistence type="inferred from homology"/>
<name>A0ABN6RP47_9BACT</name>
<evidence type="ECO:0000259" key="4">
    <source>
        <dbReference type="PROSITE" id="PS01031"/>
    </source>
</evidence>
<sequence>MADLKRWSRNEISRMRSEMDRLFDDLCLDFDLPAMVCRMSGDLELSEEGDTLVARLELGNIKPDDVQVSVHERRLIITAEYVEVSGKIRSSRTLRKEVRLPCLIRTNGVKAVYKDGVLTVKLPRCISQTGQRIEIKRK</sequence>
<gene>
    <name evidence="5" type="ORF">JCM14722_01460</name>
</gene>